<dbReference type="InterPro" id="IPR019609">
    <property type="entry name" value="Variant_surf_glycoprt_trypan_C"/>
</dbReference>
<dbReference type="GO" id="GO:0098552">
    <property type="term" value="C:side of membrane"/>
    <property type="evidence" value="ECO:0007669"/>
    <property type="project" value="UniProtKB-KW"/>
</dbReference>
<keyword evidence="4" id="KW-0336">GPI-anchor</keyword>
<evidence type="ECO:0000259" key="11">
    <source>
        <dbReference type="Pfam" id="PF10659"/>
    </source>
</evidence>
<evidence type="ECO:0000256" key="5">
    <source>
        <dbReference type="ARBA" id="ARBA00023136"/>
    </source>
</evidence>
<sequence>MRAARLVLLLLAAEGKKAAATHAALKDTAITQLCEIITQLAKAPAIALAKYKVLTSAATAAQSAEMLSNQAAAANAGENSSTLFKAIALAADRCANEATKRLEDFAPVSAKAALTGRKLSGAISEMAEFLRQISYKTAADNYCLGTAAAATAAKTLTELGCPSFEDITLPDDVKYDEAVISNTGFAKLTPGSIKQTGSGATSCVFLKGGADTTSVLWRENQPTGIKILAGFVDLAPHETANSEAATMATLNSGTQNGKFSNGAGDAPKTAFNTARELNEFSTANCGTTSDDVIKHVLTANKAKALLESVLQTQEPYKTGKSANKAADEIIKAAADNADTKAEEKILEKIKAQTVTRIEGDKTTTKPLTEAVSSDDARRTILPNHLQKREELDKVISELEASKAAATKPPQVPKPDDCKAKKGDTCKDGCKWDSDGENKKCVVDPNYTAKQEEGTKEDGKKEDKCSGKEKEGDCTGNCKWDGKECKDASIPVNKKFVLVIASIVLFVAI</sequence>
<protein>
    <submittedName>
        <fullName evidence="12">Variant surface glycoprotein 1125.3064</fullName>
    </submittedName>
</protein>
<keyword evidence="7" id="KW-0449">Lipoprotein</keyword>
<proteinExistence type="predicted"/>
<evidence type="ECO:0000256" key="7">
    <source>
        <dbReference type="ARBA" id="ARBA00023288"/>
    </source>
</evidence>
<evidence type="ECO:0000259" key="10">
    <source>
        <dbReference type="Pfam" id="PF00913"/>
    </source>
</evidence>
<dbReference type="GO" id="GO:0005886">
    <property type="term" value="C:plasma membrane"/>
    <property type="evidence" value="ECO:0007669"/>
    <property type="project" value="UniProtKB-SubCell"/>
</dbReference>
<evidence type="ECO:0000256" key="8">
    <source>
        <dbReference type="SAM" id="MobiDB-lite"/>
    </source>
</evidence>
<evidence type="ECO:0000256" key="9">
    <source>
        <dbReference type="SAM" id="SignalP"/>
    </source>
</evidence>
<evidence type="ECO:0000256" key="3">
    <source>
        <dbReference type="ARBA" id="ARBA00022475"/>
    </source>
</evidence>
<dbReference type="VEuPathDB" id="TriTrypDB:Tb11.v5.0896"/>
<evidence type="ECO:0000256" key="6">
    <source>
        <dbReference type="ARBA" id="ARBA00023180"/>
    </source>
</evidence>
<feature type="compositionally biased region" description="Basic and acidic residues" evidence="8">
    <location>
        <begin position="449"/>
        <end position="472"/>
    </location>
</feature>
<keyword evidence="3" id="KW-1003">Cell membrane</keyword>
<dbReference type="SUPFAM" id="SSF58087">
    <property type="entry name" value="Variant surface glycoprotein (N-terminal domain)"/>
    <property type="match status" value="1"/>
</dbReference>
<feature type="signal peptide" evidence="9">
    <location>
        <begin position="1"/>
        <end position="19"/>
    </location>
</feature>
<dbReference type="Gene3D" id="3.90.150.10">
    <property type="entry name" value="Variant Surface Glycoprotein, subunit A domain 1"/>
    <property type="match status" value="1"/>
</dbReference>
<feature type="domain" description="Trypanosome variant surface glycoprotein A-type N-terminal" evidence="10">
    <location>
        <begin position="6"/>
        <end position="369"/>
    </location>
</feature>
<feature type="domain" description="Trypanosome variant surface glycoprotein C-terminal" evidence="11">
    <location>
        <begin position="417"/>
        <end position="504"/>
    </location>
</feature>
<dbReference type="InterPro" id="IPR001812">
    <property type="entry name" value="Trypano_VSG_A_N_dom"/>
</dbReference>
<dbReference type="GO" id="GO:0042783">
    <property type="term" value="P:symbiont-mediated evasion of host immune response"/>
    <property type="evidence" value="ECO:0007669"/>
    <property type="project" value="InterPro"/>
</dbReference>
<evidence type="ECO:0000256" key="1">
    <source>
        <dbReference type="ARBA" id="ARBA00002523"/>
    </source>
</evidence>
<dbReference type="InterPro" id="IPR027446">
    <property type="entry name" value="VSG_C_dom_sf"/>
</dbReference>
<keyword evidence="5" id="KW-0472">Membrane</keyword>
<evidence type="ECO:0000256" key="4">
    <source>
        <dbReference type="ARBA" id="ARBA00022622"/>
    </source>
</evidence>
<keyword evidence="9" id="KW-0732">Signal</keyword>
<evidence type="ECO:0000313" key="12">
    <source>
        <dbReference type="EMBL" id="APD74440.1"/>
    </source>
</evidence>
<dbReference type="SUPFAM" id="SSF118251">
    <property type="entry name" value="Variant surface glycoprotein MITAT 1.2, VSG 221, C-terminal domain"/>
    <property type="match status" value="1"/>
</dbReference>
<feature type="region of interest" description="Disordered" evidence="8">
    <location>
        <begin position="445"/>
        <end position="473"/>
    </location>
</feature>
<organism evidence="12">
    <name type="scientific">Trypanosoma brucei</name>
    <dbReference type="NCBI Taxonomy" id="5691"/>
    <lineage>
        <taxon>Eukaryota</taxon>
        <taxon>Discoba</taxon>
        <taxon>Euglenozoa</taxon>
        <taxon>Kinetoplastea</taxon>
        <taxon>Metakinetoplastina</taxon>
        <taxon>Trypanosomatida</taxon>
        <taxon>Trypanosomatidae</taxon>
        <taxon>Trypanosoma</taxon>
    </lineage>
</organism>
<feature type="chain" id="PRO_5012791662" evidence="9">
    <location>
        <begin position="20"/>
        <end position="508"/>
    </location>
</feature>
<dbReference type="AlphaFoldDB" id="A0A1J0R9G3"/>
<comment type="function">
    <text evidence="1">VSG forms a coat on the surface of the parasite. The trypanosome evades the immune response of the host by expressing a series of antigenically distinct VSGs from an estimated 1000 VSG genes.</text>
</comment>
<comment type="subcellular location">
    <subcellularLocation>
        <location evidence="2">Cell membrane</location>
        <topology evidence="2">Lipid-anchor</topology>
        <topology evidence="2">GPI-anchor</topology>
    </subcellularLocation>
</comment>
<dbReference type="Gene3D" id="4.10.110.20">
    <property type="entry name" value="Variant surface glycoprotein MITAT 1.2, VSG 221, C-terminal domain"/>
    <property type="match status" value="1"/>
</dbReference>
<dbReference type="Pfam" id="PF00913">
    <property type="entry name" value="Trypan_glycop"/>
    <property type="match status" value="1"/>
</dbReference>
<reference evidence="12" key="1">
    <citation type="submission" date="2016-08" db="EMBL/GenBank/DDBJ databases">
        <title>VSG repertoire of Trypanosoma brucei EATRO 1125.</title>
        <authorList>
            <person name="Cross G.A."/>
        </authorList>
    </citation>
    <scope>NUCLEOTIDE SEQUENCE</scope>
    <source>
        <strain evidence="12">EATRO 1125</strain>
    </source>
</reference>
<accession>A0A1J0R9G3</accession>
<keyword evidence="6" id="KW-0325">Glycoprotein</keyword>
<dbReference type="Pfam" id="PF10659">
    <property type="entry name" value="Trypan_glycop_C"/>
    <property type="match status" value="1"/>
</dbReference>
<name>A0A1J0R9G3_9TRYP</name>
<dbReference type="EMBL" id="KX700484">
    <property type="protein sequence ID" value="APD74440.1"/>
    <property type="molecule type" value="Genomic_DNA"/>
</dbReference>
<evidence type="ECO:0000256" key="2">
    <source>
        <dbReference type="ARBA" id="ARBA00004609"/>
    </source>
</evidence>
<dbReference type="VEuPathDB" id="TriTrypDB:Tb427_000096000"/>